<dbReference type="Pfam" id="PF05033">
    <property type="entry name" value="Pre-SET"/>
    <property type="match status" value="1"/>
</dbReference>
<keyword evidence="7" id="KW-0862">Zinc</keyword>
<keyword evidence="4" id="KW-0808">Transferase</keyword>
<feature type="domain" description="Post-SET" evidence="11">
    <location>
        <begin position="460"/>
        <end position="476"/>
    </location>
</feature>
<proteinExistence type="predicted"/>
<dbReference type="InterPro" id="IPR003616">
    <property type="entry name" value="Post-SET_dom"/>
</dbReference>
<evidence type="ECO:0000259" key="11">
    <source>
        <dbReference type="PROSITE" id="PS50868"/>
    </source>
</evidence>
<organism evidence="12 13">
    <name type="scientific">Aspergillus lucknowensis</name>
    <dbReference type="NCBI Taxonomy" id="176173"/>
    <lineage>
        <taxon>Eukaryota</taxon>
        <taxon>Fungi</taxon>
        <taxon>Dikarya</taxon>
        <taxon>Ascomycota</taxon>
        <taxon>Pezizomycotina</taxon>
        <taxon>Eurotiomycetes</taxon>
        <taxon>Eurotiomycetidae</taxon>
        <taxon>Eurotiales</taxon>
        <taxon>Aspergillaceae</taxon>
        <taxon>Aspergillus</taxon>
        <taxon>Aspergillus subgen. Nidulantes</taxon>
    </lineage>
</organism>
<evidence type="ECO:0000256" key="8">
    <source>
        <dbReference type="SAM" id="MobiDB-lite"/>
    </source>
</evidence>
<evidence type="ECO:0000256" key="7">
    <source>
        <dbReference type="ARBA" id="ARBA00022833"/>
    </source>
</evidence>
<keyword evidence="13" id="KW-1185">Reference proteome</keyword>
<gene>
    <name evidence="12" type="ORF">BJX67DRAFT_341177</name>
</gene>
<feature type="domain" description="Pre-SET" evidence="10">
    <location>
        <begin position="246"/>
        <end position="319"/>
    </location>
</feature>
<dbReference type="GeneID" id="98142939"/>
<keyword evidence="6" id="KW-0479">Metal-binding</keyword>
<evidence type="ECO:0000259" key="10">
    <source>
        <dbReference type="PROSITE" id="PS50867"/>
    </source>
</evidence>
<keyword evidence="5" id="KW-0949">S-adenosyl-L-methionine</keyword>
<dbReference type="InterPro" id="IPR046341">
    <property type="entry name" value="SET_dom_sf"/>
</dbReference>
<dbReference type="SUPFAM" id="SSF82199">
    <property type="entry name" value="SET domain"/>
    <property type="match status" value="1"/>
</dbReference>
<dbReference type="EMBL" id="JBFXLQ010000002">
    <property type="protein sequence ID" value="KAL2871989.1"/>
    <property type="molecule type" value="Genomic_DNA"/>
</dbReference>
<protein>
    <submittedName>
        <fullName evidence="12">Uncharacterized protein</fullName>
    </submittedName>
</protein>
<dbReference type="PROSITE" id="PS50867">
    <property type="entry name" value="PRE_SET"/>
    <property type="match status" value="1"/>
</dbReference>
<evidence type="ECO:0000313" key="13">
    <source>
        <dbReference type="Proteomes" id="UP001610432"/>
    </source>
</evidence>
<dbReference type="InterPro" id="IPR001214">
    <property type="entry name" value="SET_dom"/>
</dbReference>
<evidence type="ECO:0000256" key="5">
    <source>
        <dbReference type="ARBA" id="ARBA00022691"/>
    </source>
</evidence>
<feature type="region of interest" description="Disordered" evidence="8">
    <location>
        <begin position="1"/>
        <end position="21"/>
    </location>
</feature>
<dbReference type="PANTHER" id="PTHR46223">
    <property type="entry name" value="HISTONE-LYSINE N-METHYLTRANSFERASE SUV39H"/>
    <property type="match status" value="1"/>
</dbReference>
<evidence type="ECO:0000256" key="6">
    <source>
        <dbReference type="ARBA" id="ARBA00022723"/>
    </source>
</evidence>
<comment type="subcellular location">
    <subcellularLocation>
        <location evidence="1">Chromosome</location>
    </subcellularLocation>
</comment>
<dbReference type="Gene3D" id="2.170.270.10">
    <property type="entry name" value="SET domain"/>
    <property type="match status" value="1"/>
</dbReference>
<feature type="domain" description="SET" evidence="9">
    <location>
        <begin position="322"/>
        <end position="448"/>
    </location>
</feature>
<evidence type="ECO:0000256" key="3">
    <source>
        <dbReference type="ARBA" id="ARBA00022603"/>
    </source>
</evidence>
<dbReference type="PANTHER" id="PTHR46223:SF3">
    <property type="entry name" value="HISTONE-LYSINE N-METHYLTRANSFERASE SET-23"/>
    <property type="match status" value="1"/>
</dbReference>
<evidence type="ECO:0000313" key="12">
    <source>
        <dbReference type="EMBL" id="KAL2871989.1"/>
    </source>
</evidence>
<evidence type="ECO:0000256" key="4">
    <source>
        <dbReference type="ARBA" id="ARBA00022679"/>
    </source>
</evidence>
<dbReference type="RefSeq" id="XP_070890968.1">
    <property type="nucleotide sequence ID" value="XM_071027867.1"/>
</dbReference>
<comment type="caution">
    <text evidence="12">The sequence shown here is derived from an EMBL/GenBank/DDBJ whole genome shotgun (WGS) entry which is preliminary data.</text>
</comment>
<evidence type="ECO:0000256" key="1">
    <source>
        <dbReference type="ARBA" id="ARBA00004286"/>
    </source>
</evidence>
<accession>A0ABR4M5X7</accession>
<sequence>MADSAMLIDLTQDSDSEDQVRAKSPRFFSRLAHRTLSSTIPLKRKSDTDSETTSASSFITAVQQPINNLYPNNNNNDNTNGNDTSNVLFNLKQRSQPYTPSPAPEIPGGVSVVIPSPSAQLKREIDSAEFIPGTKLTAFSQKYYPTDAFEKRASRGAYPAARSVKRAKQPFIIGRPGPFLTEKGRKPVIDMLCDSLRQKLASIDGPPVTVAPGDEKLLAQSVSDFEFINRYKLRAGVKPIEDVFNAGCSCKGICNPSRCTCLTQEENSNERIIPYSTANDASRFWGLSQDFMKRTSMIYECNALCGCPEGCWNRVITHGRSVRLEIFHTGLRGFGLRSPDLIRAGQFIDLYLGEVITSKHADEREKAAVTRNAPSYLFSLDFFNNDDNIYVVDGATFGAPTRFMNHSCNPNCRMFAVSRTHGDQYLYDLAFFALRDIPPNTELTFDYNPHMERVDRVAPGAVPCLCGEANCRGQLWANEKKKKAR</sequence>
<dbReference type="InterPro" id="IPR007728">
    <property type="entry name" value="Pre-SET_dom"/>
</dbReference>
<dbReference type="SMART" id="SM00317">
    <property type="entry name" value="SET"/>
    <property type="match status" value="1"/>
</dbReference>
<dbReference type="PROSITE" id="PS50280">
    <property type="entry name" value="SET"/>
    <property type="match status" value="1"/>
</dbReference>
<reference evidence="12 13" key="1">
    <citation type="submission" date="2024-07" db="EMBL/GenBank/DDBJ databases">
        <title>Section-level genome sequencing and comparative genomics of Aspergillus sections Usti and Cavernicolus.</title>
        <authorList>
            <consortium name="Lawrence Berkeley National Laboratory"/>
            <person name="Nybo J.L."/>
            <person name="Vesth T.C."/>
            <person name="Theobald S."/>
            <person name="Frisvad J.C."/>
            <person name="Larsen T.O."/>
            <person name="Kjaerboelling I."/>
            <person name="Rothschild-Mancinelli K."/>
            <person name="Lyhne E.K."/>
            <person name="Kogle M.E."/>
            <person name="Barry K."/>
            <person name="Clum A."/>
            <person name="Na H."/>
            <person name="Ledsgaard L."/>
            <person name="Lin J."/>
            <person name="Lipzen A."/>
            <person name="Kuo A."/>
            <person name="Riley R."/>
            <person name="Mondo S."/>
            <person name="Labutti K."/>
            <person name="Haridas S."/>
            <person name="Pangalinan J."/>
            <person name="Salamov A.A."/>
            <person name="Simmons B.A."/>
            <person name="Magnuson J.K."/>
            <person name="Chen J."/>
            <person name="Drula E."/>
            <person name="Henrissat B."/>
            <person name="Wiebenga A."/>
            <person name="Lubbers R.J."/>
            <person name="Gomes A.C."/>
            <person name="Macurrencykelacurrency M.R."/>
            <person name="Stajich J."/>
            <person name="Grigoriev I.V."/>
            <person name="Mortensen U.H."/>
            <person name="De Vries R.P."/>
            <person name="Baker S.E."/>
            <person name="Andersen M.R."/>
        </authorList>
    </citation>
    <scope>NUCLEOTIDE SEQUENCE [LARGE SCALE GENOMIC DNA]</scope>
    <source>
        <strain evidence="12 13">CBS 449.75</strain>
    </source>
</reference>
<dbReference type="Pfam" id="PF00856">
    <property type="entry name" value="SET"/>
    <property type="match status" value="1"/>
</dbReference>
<dbReference type="PROSITE" id="PS50868">
    <property type="entry name" value="POST_SET"/>
    <property type="match status" value="1"/>
</dbReference>
<dbReference type="Proteomes" id="UP001610432">
    <property type="component" value="Unassembled WGS sequence"/>
</dbReference>
<keyword evidence="2" id="KW-0158">Chromosome</keyword>
<keyword evidence="3" id="KW-0489">Methyltransferase</keyword>
<name>A0ABR4M5X7_9EURO</name>
<evidence type="ECO:0000256" key="2">
    <source>
        <dbReference type="ARBA" id="ARBA00022454"/>
    </source>
</evidence>
<evidence type="ECO:0000259" key="9">
    <source>
        <dbReference type="PROSITE" id="PS50280"/>
    </source>
</evidence>
<dbReference type="InterPro" id="IPR050973">
    <property type="entry name" value="H3K9_Histone-Lys_N-MTase"/>
</dbReference>